<dbReference type="Pfam" id="PF02618">
    <property type="entry name" value="YceG"/>
    <property type="match status" value="1"/>
</dbReference>
<dbReference type="Gene3D" id="3.30.1490.480">
    <property type="entry name" value="Endolytic murein transglycosylase"/>
    <property type="match status" value="2"/>
</dbReference>
<dbReference type="EC" id="4.2.2.29" evidence="7"/>
<dbReference type="HAMAP" id="MF_02065">
    <property type="entry name" value="MltG"/>
    <property type="match status" value="1"/>
</dbReference>
<organism evidence="8 9">
    <name type="scientific">Eubacterium pyruvativorans</name>
    <dbReference type="NCBI Taxonomy" id="155865"/>
    <lineage>
        <taxon>Bacteria</taxon>
        <taxon>Bacillati</taxon>
        <taxon>Bacillota</taxon>
        <taxon>Clostridia</taxon>
        <taxon>Eubacteriales</taxon>
        <taxon>Eubacteriaceae</taxon>
        <taxon>Eubacterium</taxon>
    </lineage>
</organism>
<dbReference type="GO" id="GO:0005886">
    <property type="term" value="C:plasma membrane"/>
    <property type="evidence" value="ECO:0007669"/>
    <property type="project" value="UniProtKB-SubCell"/>
</dbReference>
<evidence type="ECO:0000256" key="7">
    <source>
        <dbReference type="HAMAP-Rule" id="MF_02065"/>
    </source>
</evidence>
<dbReference type="AlphaFoldDB" id="A0A1I7EZ02"/>
<evidence type="ECO:0000256" key="1">
    <source>
        <dbReference type="ARBA" id="ARBA00022475"/>
    </source>
</evidence>
<name>A0A1I7EZ02_9FIRM</name>
<keyword evidence="2 7" id="KW-0812">Transmembrane</keyword>
<keyword evidence="9" id="KW-1185">Reference proteome</keyword>
<comment type="similarity">
    <text evidence="7">Belongs to the transglycosylase MltG family.</text>
</comment>
<dbReference type="GO" id="GO:0071555">
    <property type="term" value="P:cell wall organization"/>
    <property type="evidence" value="ECO:0007669"/>
    <property type="project" value="UniProtKB-KW"/>
</dbReference>
<dbReference type="STRING" id="155865.SAMN05216515_102126"/>
<dbReference type="GO" id="GO:0009252">
    <property type="term" value="P:peptidoglycan biosynthetic process"/>
    <property type="evidence" value="ECO:0007669"/>
    <property type="project" value="UniProtKB-UniRule"/>
</dbReference>
<evidence type="ECO:0000256" key="6">
    <source>
        <dbReference type="ARBA" id="ARBA00023316"/>
    </source>
</evidence>
<evidence type="ECO:0000256" key="5">
    <source>
        <dbReference type="ARBA" id="ARBA00023239"/>
    </source>
</evidence>
<evidence type="ECO:0000256" key="3">
    <source>
        <dbReference type="ARBA" id="ARBA00022989"/>
    </source>
</evidence>
<feature type="transmembrane region" description="Helical" evidence="7">
    <location>
        <begin position="12"/>
        <end position="34"/>
    </location>
</feature>
<comment type="function">
    <text evidence="7">Functions as a peptidoglycan terminase that cleaves nascent peptidoglycan strands endolytically to terminate their elongation.</text>
</comment>
<dbReference type="NCBIfam" id="TIGR00247">
    <property type="entry name" value="endolytic transglycosylase MltG"/>
    <property type="match status" value="1"/>
</dbReference>
<keyword evidence="1 7" id="KW-1003">Cell membrane</keyword>
<evidence type="ECO:0000313" key="9">
    <source>
        <dbReference type="Proteomes" id="UP000198817"/>
    </source>
</evidence>
<dbReference type="InterPro" id="IPR003770">
    <property type="entry name" value="MLTG-like"/>
</dbReference>
<reference evidence="8 9" key="1">
    <citation type="submission" date="2016-10" db="EMBL/GenBank/DDBJ databases">
        <authorList>
            <person name="de Groot N.N."/>
        </authorList>
    </citation>
    <scope>NUCLEOTIDE SEQUENCE [LARGE SCALE GENOMIC DNA]</scope>
    <source>
        <strain evidence="8 9">KHGC13</strain>
    </source>
</reference>
<sequence>MSDYRRKKQKKGHAGLLIILLVIIALVGGCVVHFQMMTGPVNRSDRKTVVVEVPSGSTTDSIGRTLAGKGLIRSAKTFRLYSKLKHLGASFQAGTYSLSPSMSMNEIAGIIAGGKVTTERFTIPEGYNEYEVAKKLAKEGLVNRTKFIQVVQTKDFSGEFPFLKNAQKGKNRLEGYLFPDTYTVPLNAGEEEIVRTMLKGYQRTLTNADRARAKKMGYSEQEILTIASIIERESGNEKDKPKIASVIYNRLKKNMPLQMDSTVQYVLKLRGKNPDKILYDDLKVDSKFNTYKNTGLPPSPICSPGAQSIHAALHPAKTKYLYFVVSDKLDGSSVFSEDYATFLKNSSKYHSAVSKK</sequence>
<dbReference type="GO" id="GO:0008932">
    <property type="term" value="F:lytic endotransglycosylase activity"/>
    <property type="evidence" value="ECO:0007669"/>
    <property type="project" value="UniProtKB-UniRule"/>
</dbReference>
<comment type="catalytic activity">
    <reaction evidence="7">
        <text>a peptidoglycan chain = a peptidoglycan chain with N-acetyl-1,6-anhydromuramyl-[peptide] at the reducing end + a peptidoglycan chain with N-acetylglucosamine at the non-reducing end.</text>
        <dbReference type="EC" id="4.2.2.29"/>
    </reaction>
</comment>
<dbReference type="PANTHER" id="PTHR30518">
    <property type="entry name" value="ENDOLYTIC MUREIN TRANSGLYCOSYLASE"/>
    <property type="match status" value="1"/>
</dbReference>
<dbReference type="PROSITE" id="PS51257">
    <property type="entry name" value="PROKAR_LIPOPROTEIN"/>
    <property type="match status" value="1"/>
</dbReference>
<keyword evidence="3 7" id="KW-1133">Transmembrane helix</keyword>
<protein>
    <recommendedName>
        <fullName evidence="7">Endolytic murein transglycosylase</fullName>
        <ecNumber evidence="7">4.2.2.29</ecNumber>
    </recommendedName>
    <alternativeName>
        <fullName evidence="7">Peptidoglycan lytic transglycosylase</fullName>
    </alternativeName>
    <alternativeName>
        <fullName evidence="7">Peptidoglycan polymerization terminase</fullName>
    </alternativeName>
</protein>
<feature type="site" description="Important for catalytic activity" evidence="7">
    <location>
        <position position="233"/>
    </location>
</feature>
<keyword evidence="5 7" id="KW-0456">Lyase</keyword>
<evidence type="ECO:0000256" key="4">
    <source>
        <dbReference type="ARBA" id="ARBA00023136"/>
    </source>
</evidence>
<proteinExistence type="inferred from homology"/>
<dbReference type="EMBL" id="FPBT01000001">
    <property type="protein sequence ID" value="SFU29172.1"/>
    <property type="molecule type" value="Genomic_DNA"/>
</dbReference>
<comment type="subcellular location">
    <subcellularLocation>
        <location evidence="7">Cell membrane</location>
        <topology evidence="7">Single-pass membrane protein</topology>
    </subcellularLocation>
</comment>
<evidence type="ECO:0000256" key="2">
    <source>
        <dbReference type="ARBA" id="ARBA00022692"/>
    </source>
</evidence>
<keyword evidence="4 7" id="KW-0472">Membrane</keyword>
<evidence type="ECO:0000313" key="8">
    <source>
        <dbReference type="EMBL" id="SFU29172.1"/>
    </source>
</evidence>
<dbReference type="RefSeq" id="WP_090469241.1">
    <property type="nucleotide sequence ID" value="NZ_FOWF01000002.1"/>
</dbReference>
<gene>
    <name evidence="7" type="primary">mltG</name>
    <name evidence="8" type="ORF">SAMN05216508_101125</name>
</gene>
<keyword evidence="6 7" id="KW-0961">Cell wall biogenesis/degradation</keyword>
<dbReference type="CDD" id="cd08010">
    <property type="entry name" value="MltG_like"/>
    <property type="match status" value="1"/>
</dbReference>
<dbReference type="PANTHER" id="PTHR30518:SF2">
    <property type="entry name" value="ENDOLYTIC MUREIN TRANSGLYCOSYLASE"/>
    <property type="match status" value="1"/>
</dbReference>
<accession>A0A1I7EZ02</accession>
<dbReference type="Proteomes" id="UP000198817">
    <property type="component" value="Unassembled WGS sequence"/>
</dbReference>
<dbReference type="OrthoDB" id="9814591at2"/>